<dbReference type="EMBL" id="SJOL01008757">
    <property type="protein sequence ID" value="TGZ59652.1"/>
    <property type="molecule type" value="Genomic_DNA"/>
</dbReference>
<dbReference type="InterPro" id="IPR006186">
    <property type="entry name" value="Ser/Thr-sp_prot-phosphatase"/>
</dbReference>
<evidence type="ECO:0000256" key="9">
    <source>
        <dbReference type="ARBA" id="ARBA00023004"/>
    </source>
</evidence>
<dbReference type="STRING" id="147828.A0A4S2L8T1"/>
<keyword evidence="16" id="KW-1185">Reference proteome</keyword>
<proteinExistence type="inferred from homology"/>
<evidence type="ECO:0000256" key="5">
    <source>
        <dbReference type="ARBA" id="ARBA00022801"/>
    </source>
</evidence>
<dbReference type="Pfam" id="PF00149">
    <property type="entry name" value="Metallophos"/>
    <property type="match status" value="1"/>
</dbReference>
<dbReference type="PRINTS" id="PR00114">
    <property type="entry name" value="STPHPHTASE"/>
</dbReference>
<protein>
    <recommendedName>
        <fullName evidence="12">Serine/threonine-protein phosphatase</fullName>
        <ecNumber evidence="12">3.1.3.16</ecNumber>
    </recommendedName>
</protein>
<evidence type="ECO:0000256" key="6">
    <source>
        <dbReference type="ARBA" id="ARBA00022833"/>
    </source>
</evidence>
<dbReference type="AlphaFoldDB" id="A0A4S2L8T1"/>
<dbReference type="Gene3D" id="3.60.21.10">
    <property type="match status" value="1"/>
</dbReference>
<evidence type="ECO:0000256" key="12">
    <source>
        <dbReference type="RuleBase" id="RU004273"/>
    </source>
</evidence>
<reference evidence="15 16" key="1">
    <citation type="journal article" date="2019" name="BMC Genomics">
        <title>New insights from Opisthorchis felineus genome: update on genomics of the epidemiologically important liver flukes.</title>
        <authorList>
            <person name="Ershov N.I."/>
            <person name="Mordvinov V.A."/>
            <person name="Prokhortchouk E.B."/>
            <person name="Pakharukova M.Y."/>
            <person name="Gunbin K.V."/>
            <person name="Ustyantsev K."/>
            <person name="Genaev M.A."/>
            <person name="Blinov A.G."/>
            <person name="Mazur A."/>
            <person name="Boulygina E."/>
            <person name="Tsygankova S."/>
            <person name="Khrameeva E."/>
            <person name="Chekanov N."/>
            <person name="Fan G."/>
            <person name="Xiao A."/>
            <person name="Zhang H."/>
            <person name="Xu X."/>
            <person name="Yang H."/>
            <person name="Solovyev V."/>
            <person name="Lee S.M."/>
            <person name="Liu X."/>
            <person name="Afonnikov D.A."/>
            <person name="Skryabin K.G."/>
        </authorList>
    </citation>
    <scope>NUCLEOTIDE SEQUENCE [LARGE SCALE GENOMIC DNA]</scope>
    <source>
        <strain evidence="15">AK-0245</strain>
        <tissue evidence="15">Whole organism</tissue>
    </source>
</reference>
<keyword evidence="8" id="KW-0904">Protein phosphatase</keyword>
<dbReference type="EC" id="3.1.3.16" evidence="12"/>
<dbReference type="SMART" id="SM00156">
    <property type="entry name" value="PP2Ac"/>
    <property type="match status" value="1"/>
</dbReference>
<sequence>MNSQGSFCCTKSKAIQVSGDRIFQVAPWIMMKTEPKLPTVERIVSTLPAPPTKLMPSATVFDSKGRPQLDVLRPHLIAEGRLTEEAILRIISETSAILRSEKTMIDLEAPITVCGDIHGQFYDLMKLFEVGGPPESTRYLFLGDYVDRGYFSLECVIYLFCLKMLHPTSLFLLRGNHECRHLTQYFTFRQECVMKSTERVYEACMEAFDCLPLAALINQQFLCVHGGLSPELHTLNDIRKLDRFKEPPAYGAMCDLLWSDPCEEFGQERSSEHFTHNTVRGCSYFYSFSACCHFLQTNNLLSIIRAHEAQDAGYRMYRKSRQTGFPALITIFSAPNYLDVYNNKAAILKYENNVMNIRQFNCSPHPYWLPNFMDVFTWSLPFVGEKVTEMLVNVLNICSDDELLSDTPEDESPGTTRAQITARKDVIRNKIRAIGKMARVFTVLREESETILELKGLTPTGMLPLGALAGGRETIKTVSDNWTPHKIQCFAEAKAIDKVNERMPPHRDSNSNPCWSYTVTLPNETELSKTSDSHLSSTDYTTEDDNGALSLTQRNMPRPPSICEERSSDDEADAMTSLVTTFGDRGRPASSDSMDLPGGDSVSAGLVSVRASGSKTPNSTIPSPVAGSSSSSSTTATK</sequence>
<feature type="compositionally biased region" description="Low complexity" evidence="13">
    <location>
        <begin position="619"/>
        <end position="638"/>
    </location>
</feature>
<keyword evidence="4" id="KW-0479">Metal-binding</keyword>
<dbReference type="InterPro" id="IPR029052">
    <property type="entry name" value="Metallo-depent_PP-like"/>
</dbReference>
<evidence type="ECO:0000256" key="8">
    <source>
        <dbReference type="ARBA" id="ARBA00022912"/>
    </source>
</evidence>
<comment type="catalytic activity">
    <reaction evidence="10">
        <text>O-phospho-L-seryl-[protein] + H2O = L-seryl-[protein] + phosphate</text>
        <dbReference type="Rhea" id="RHEA:20629"/>
        <dbReference type="Rhea" id="RHEA-COMP:9863"/>
        <dbReference type="Rhea" id="RHEA-COMP:11604"/>
        <dbReference type="ChEBI" id="CHEBI:15377"/>
        <dbReference type="ChEBI" id="CHEBI:29999"/>
        <dbReference type="ChEBI" id="CHEBI:43474"/>
        <dbReference type="ChEBI" id="CHEBI:83421"/>
        <dbReference type="EC" id="3.1.3.16"/>
    </reaction>
</comment>
<dbReference type="Proteomes" id="UP000308267">
    <property type="component" value="Unassembled WGS sequence"/>
</dbReference>
<evidence type="ECO:0000256" key="1">
    <source>
        <dbReference type="ARBA" id="ARBA00001947"/>
    </source>
</evidence>
<keyword evidence="7" id="KW-0112">Calmodulin-binding</keyword>
<evidence type="ECO:0000256" key="4">
    <source>
        <dbReference type="ARBA" id="ARBA00022723"/>
    </source>
</evidence>
<dbReference type="GO" id="GO:0005516">
    <property type="term" value="F:calmodulin binding"/>
    <property type="evidence" value="ECO:0007669"/>
    <property type="project" value="UniProtKB-KW"/>
</dbReference>
<feature type="region of interest" description="Disordered" evidence="13">
    <location>
        <begin position="525"/>
        <end position="638"/>
    </location>
</feature>
<keyword evidence="5 12" id="KW-0378">Hydrolase</keyword>
<accession>A0A4S2L8T1</accession>
<dbReference type="GO" id="GO:0033192">
    <property type="term" value="F:calmodulin-dependent protein phosphatase activity"/>
    <property type="evidence" value="ECO:0007669"/>
    <property type="project" value="InterPro"/>
</dbReference>
<comment type="cofactor">
    <cofactor evidence="2">
        <name>Fe(3+)</name>
        <dbReference type="ChEBI" id="CHEBI:29034"/>
    </cofactor>
</comment>
<comment type="caution">
    <text evidence="15">The sequence shown here is derived from an EMBL/GenBank/DDBJ whole genome shotgun (WGS) entry which is preliminary data.</text>
</comment>
<dbReference type="CDD" id="cd07416">
    <property type="entry name" value="MPP_PP2B"/>
    <property type="match status" value="1"/>
</dbReference>
<evidence type="ECO:0000256" key="2">
    <source>
        <dbReference type="ARBA" id="ARBA00001965"/>
    </source>
</evidence>
<evidence type="ECO:0000313" key="15">
    <source>
        <dbReference type="EMBL" id="TGZ59652.1"/>
    </source>
</evidence>
<evidence type="ECO:0000256" key="13">
    <source>
        <dbReference type="SAM" id="MobiDB-lite"/>
    </source>
</evidence>
<dbReference type="OrthoDB" id="5593063at2759"/>
<evidence type="ECO:0000256" key="11">
    <source>
        <dbReference type="ARBA" id="ARBA00048336"/>
    </source>
</evidence>
<organism evidence="15 16">
    <name type="scientific">Opisthorchis felineus</name>
    <dbReference type="NCBI Taxonomy" id="147828"/>
    <lineage>
        <taxon>Eukaryota</taxon>
        <taxon>Metazoa</taxon>
        <taxon>Spiralia</taxon>
        <taxon>Lophotrochozoa</taxon>
        <taxon>Platyhelminthes</taxon>
        <taxon>Trematoda</taxon>
        <taxon>Digenea</taxon>
        <taxon>Opisthorchiida</taxon>
        <taxon>Opisthorchiata</taxon>
        <taxon>Opisthorchiidae</taxon>
        <taxon>Opisthorchis</taxon>
    </lineage>
</organism>
<comment type="catalytic activity">
    <reaction evidence="11 12">
        <text>O-phospho-L-threonyl-[protein] + H2O = L-threonyl-[protein] + phosphate</text>
        <dbReference type="Rhea" id="RHEA:47004"/>
        <dbReference type="Rhea" id="RHEA-COMP:11060"/>
        <dbReference type="Rhea" id="RHEA-COMP:11605"/>
        <dbReference type="ChEBI" id="CHEBI:15377"/>
        <dbReference type="ChEBI" id="CHEBI:30013"/>
        <dbReference type="ChEBI" id="CHEBI:43474"/>
        <dbReference type="ChEBI" id="CHEBI:61977"/>
        <dbReference type="EC" id="3.1.3.16"/>
    </reaction>
</comment>
<dbReference type="InterPro" id="IPR004843">
    <property type="entry name" value="Calcineurin-like_PHP"/>
</dbReference>
<comment type="similarity">
    <text evidence="3">Belongs to the PPP phosphatase family. PP-2B subfamily.</text>
</comment>
<dbReference type="GO" id="GO:0097720">
    <property type="term" value="P:calcineurin-mediated signaling"/>
    <property type="evidence" value="ECO:0007669"/>
    <property type="project" value="InterPro"/>
</dbReference>
<dbReference type="FunFam" id="3.60.21.10:FF:000002">
    <property type="entry name" value="Serine/threonine-protein phosphatase"/>
    <property type="match status" value="1"/>
</dbReference>
<keyword evidence="6" id="KW-0862">Zinc</keyword>
<evidence type="ECO:0000313" key="16">
    <source>
        <dbReference type="Proteomes" id="UP000308267"/>
    </source>
</evidence>
<dbReference type="InterPro" id="IPR043360">
    <property type="entry name" value="PP2B"/>
</dbReference>
<name>A0A4S2L8T1_OPIFE</name>
<evidence type="ECO:0000259" key="14">
    <source>
        <dbReference type="PROSITE" id="PS00125"/>
    </source>
</evidence>
<comment type="cofactor">
    <cofactor evidence="1">
        <name>Zn(2+)</name>
        <dbReference type="ChEBI" id="CHEBI:29105"/>
    </cofactor>
</comment>
<evidence type="ECO:0000256" key="7">
    <source>
        <dbReference type="ARBA" id="ARBA00022860"/>
    </source>
</evidence>
<dbReference type="PANTHER" id="PTHR45673">
    <property type="entry name" value="SERINE/THREONINE-PROTEIN PHOSPHATASE 2B CATALYTIC SUBUNIT 1-RELATED"/>
    <property type="match status" value="1"/>
</dbReference>
<dbReference type="PROSITE" id="PS00125">
    <property type="entry name" value="SER_THR_PHOSPHATASE"/>
    <property type="match status" value="1"/>
</dbReference>
<feature type="domain" description="Serine/threonine specific protein phosphatases" evidence="14">
    <location>
        <begin position="173"/>
        <end position="178"/>
    </location>
</feature>
<dbReference type="SUPFAM" id="SSF56300">
    <property type="entry name" value="Metallo-dependent phosphatases"/>
    <property type="match status" value="1"/>
</dbReference>
<dbReference type="InterPro" id="IPR041751">
    <property type="entry name" value="MPP_PP2B"/>
</dbReference>
<evidence type="ECO:0000256" key="10">
    <source>
        <dbReference type="ARBA" id="ARBA00047761"/>
    </source>
</evidence>
<gene>
    <name evidence="15" type="ORF">CRM22_008945</name>
</gene>
<evidence type="ECO:0000256" key="3">
    <source>
        <dbReference type="ARBA" id="ARBA00009905"/>
    </source>
</evidence>
<keyword evidence="9" id="KW-0408">Iron</keyword>
<dbReference type="GO" id="GO:0046872">
    <property type="term" value="F:metal ion binding"/>
    <property type="evidence" value="ECO:0007669"/>
    <property type="project" value="UniProtKB-KW"/>
</dbReference>